<dbReference type="PANTHER" id="PTHR12213">
    <property type="entry name" value="CORRINOID ADENOSYLTRANSFERASE"/>
    <property type="match status" value="1"/>
</dbReference>
<dbReference type="Proteomes" id="UP000250796">
    <property type="component" value="Chromosome MESINF"/>
</dbReference>
<dbReference type="InterPro" id="IPR016030">
    <property type="entry name" value="CblAdoTrfase-like"/>
</dbReference>
<dbReference type="InterPro" id="IPR036451">
    <property type="entry name" value="CblAdoTrfase-like_sf"/>
</dbReference>
<gene>
    <name evidence="6" type="ORF">MESINF_2351</name>
</gene>
<dbReference type="Gene3D" id="1.20.1200.10">
    <property type="entry name" value="Cobalamin adenosyltransferase-like"/>
    <property type="match status" value="1"/>
</dbReference>
<evidence type="ECO:0000256" key="3">
    <source>
        <dbReference type="ARBA" id="ARBA00022840"/>
    </source>
</evidence>
<comment type="pathway">
    <text evidence="4">Cofactor biosynthesis; adenosylcobalamin biosynthesis; adenosylcobalamin from cob(II)yrinate a,c-diamide: step 2/7.</text>
</comment>
<dbReference type="AlphaFoldDB" id="A0A7Z7LH46"/>
<accession>A0A7Z7LH46</accession>
<evidence type="ECO:0000256" key="2">
    <source>
        <dbReference type="ARBA" id="ARBA00022741"/>
    </source>
</evidence>
<dbReference type="KEGG" id="minf:MESINF_2351"/>
<dbReference type="EMBL" id="LS974202">
    <property type="protein sequence ID" value="SSC13791.1"/>
    <property type="molecule type" value="Genomic_DNA"/>
</dbReference>
<keyword evidence="3 4" id="KW-0067">ATP-binding</keyword>
<dbReference type="RefSeq" id="WP_169699897.1">
    <property type="nucleotide sequence ID" value="NZ_LS974202.1"/>
</dbReference>
<comment type="catalytic activity">
    <reaction evidence="4">
        <text>2 cob(II)alamin + reduced [electron-transfer flavoprotein] + 2 ATP = 2 adenosylcob(III)alamin + 2 triphosphate + oxidized [electron-transfer flavoprotein] + 3 H(+)</text>
        <dbReference type="Rhea" id="RHEA:28671"/>
        <dbReference type="Rhea" id="RHEA-COMP:10685"/>
        <dbReference type="Rhea" id="RHEA-COMP:10686"/>
        <dbReference type="ChEBI" id="CHEBI:15378"/>
        <dbReference type="ChEBI" id="CHEBI:16304"/>
        <dbReference type="ChEBI" id="CHEBI:18036"/>
        <dbReference type="ChEBI" id="CHEBI:18408"/>
        <dbReference type="ChEBI" id="CHEBI:30616"/>
        <dbReference type="ChEBI" id="CHEBI:57692"/>
        <dbReference type="ChEBI" id="CHEBI:58307"/>
        <dbReference type="EC" id="2.5.1.17"/>
    </reaction>
</comment>
<keyword evidence="4" id="KW-0169">Cobalamin biosynthesis</keyword>
<dbReference type="GO" id="GO:0005524">
    <property type="term" value="F:ATP binding"/>
    <property type="evidence" value="ECO:0007669"/>
    <property type="project" value="UniProtKB-UniRule"/>
</dbReference>
<comment type="similarity">
    <text evidence="4">Belongs to the Cob(I)alamin adenosyltransferase family.</text>
</comment>
<name>A0A7Z7LH46_9BACT</name>
<dbReference type="PANTHER" id="PTHR12213:SF0">
    <property type="entry name" value="CORRINOID ADENOSYLTRANSFERASE MMAB"/>
    <property type="match status" value="1"/>
</dbReference>
<proteinExistence type="inferred from homology"/>
<protein>
    <recommendedName>
        <fullName evidence="4">Corrinoid adenosyltransferase</fullName>
        <ecNumber evidence="4">2.5.1.17</ecNumber>
    </recommendedName>
    <alternativeName>
        <fullName evidence="4">Cob(II)alamin adenosyltransferase</fullName>
    </alternativeName>
    <alternativeName>
        <fullName evidence="4">Cob(II)yrinic acid a,c-diamide adenosyltransferase</fullName>
    </alternativeName>
    <alternativeName>
        <fullName evidence="4">Cobinamide/cobalamin adenosyltransferase</fullName>
    </alternativeName>
</protein>
<organism evidence="6 7">
    <name type="scientific">Mesotoga infera</name>
    <dbReference type="NCBI Taxonomy" id="1236046"/>
    <lineage>
        <taxon>Bacteria</taxon>
        <taxon>Thermotogati</taxon>
        <taxon>Thermotogota</taxon>
        <taxon>Thermotogae</taxon>
        <taxon>Kosmotogales</taxon>
        <taxon>Kosmotogaceae</taxon>
        <taxon>Mesotoga</taxon>
    </lineage>
</organism>
<comment type="catalytic activity">
    <reaction evidence="4">
        <text>2 cob(II)yrinate a,c diamide + reduced [electron-transfer flavoprotein] + 2 ATP = 2 adenosylcob(III)yrinate a,c-diamide + 2 triphosphate + oxidized [electron-transfer flavoprotein] + 3 H(+)</text>
        <dbReference type="Rhea" id="RHEA:11528"/>
        <dbReference type="Rhea" id="RHEA-COMP:10685"/>
        <dbReference type="Rhea" id="RHEA-COMP:10686"/>
        <dbReference type="ChEBI" id="CHEBI:15378"/>
        <dbReference type="ChEBI" id="CHEBI:18036"/>
        <dbReference type="ChEBI" id="CHEBI:30616"/>
        <dbReference type="ChEBI" id="CHEBI:57692"/>
        <dbReference type="ChEBI" id="CHEBI:58307"/>
        <dbReference type="ChEBI" id="CHEBI:58503"/>
        <dbReference type="ChEBI" id="CHEBI:58537"/>
        <dbReference type="EC" id="2.5.1.17"/>
    </reaction>
</comment>
<dbReference type="UniPathway" id="UPA00148">
    <property type="reaction ID" value="UER00233"/>
</dbReference>
<dbReference type="GO" id="GO:0009236">
    <property type="term" value="P:cobalamin biosynthetic process"/>
    <property type="evidence" value="ECO:0007669"/>
    <property type="project" value="UniProtKB-UniRule"/>
</dbReference>
<keyword evidence="2 4" id="KW-0547">Nucleotide-binding</keyword>
<dbReference type="Pfam" id="PF01923">
    <property type="entry name" value="Cob_adeno_trans"/>
    <property type="match status" value="1"/>
</dbReference>
<evidence type="ECO:0000313" key="6">
    <source>
        <dbReference type="EMBL" id="SSC13791.1"/>
    </source>
</evidence>
<keyword evidence="1 4" id="KW-0808">Transferase</keyword>
<dbReference type="SUPFAM" id="SSF89028">
    <property type="entry name" value="Cobalamin adenosyltransferase-like"/>
    <property type="match status" value="1"/>
</dbReference>
<evidence type="ECO:0000259" key="5">
    <source>
        <dbReference type="Pfam" id="PF01923"/>
    </source>
</evidence>
<feature type="domain" description="Cobalamin adenosyltransferase-like" evidence="5">
    <location>
        <begin position="3"/>
        <end position="161"/>
    </location>
</feature>
<evidence type="ECO:0000256" key="4">
    <source>
        <dbReference type="RuleBase" id="RU366026"/>
    </source>
</evidence>
<reference evidence="6 7" key="1">
    <citation type="submission" date="2017-01" db="EMBL/GenBank/DDBJ databases">
        <authorList>
            <person name="Erauso G."/>
        </authorList>
    </citation>
    <scope>NUCLEOTIDE SEQUENCE [LARGE SCALE GENOMIC DNA]</scope>
    <source>
        <strain evidence="6">MESINF1</strain>
    </source>
</reference>
<evidence type="ECO:0000313" key="7">
    <source>
        <dbReference type="Proteomes" id="UP000250796"/>
    </source>
</evidence>
<dbReference type="EC" id="2.5.1.17" evidence="4"/>
<sequence length="176" mass="20024">MSISTMTGDGGQTSLWSGERVDKDSLRVEAYGTVDELNSFLGEAKHYTSEEVSQLILSVQRFLFRVGGQLASKDVQYIEPVSEEDVEKLTEGVHRFEEIVGLKGFVIPGSTVASAKLDICRTIARRAERRIIALSRLEKVPDPVRKYINRLSDFLYILARYEEFKEKKLLYKNDID</sequence>
<dbReference type="GO" id="GO:0008817">
    <property type="term" value="F:corrinoid adenosyltransferase activity"/>
    <property type="evidence" value="ECO:0007669"/>
    <property type="project" value="UniProtKB-UniRule"/>
</dbReference>
<dbReference type="NCBIfam" id="TIGR00636">
    <property type="entry name" value="PduO_Nterm"/>
    <property type="match status" value="1"/>
</dbReference>
<keyword evidence="7" id="KW-1185">Reference proteome</keyword>
<dbReference type="InterPro" id="IPR029499">
    <property type="entry name" value="PduO-typ"/>
</dbReference>
<evidence type="ECO:0000256" key="1">
    <source>
        <dbReference type="ARBA" id="ARBA00022679"/>
    </source>
</evidence>